<dbReference type="GO" id="GO:0015297">
    <property type="term" value="F:antiporter activity"/>
    <property type="evidence" value="ECO:0007669"/>
    <property type="project" value="UniProtKB-KW"/>
</dbReference>
<comment type="caution">
    <text evidence="13">The sequence shown here is derived from an EMBL/GenBank/DDBJ whole genome shotgun (WGS) entry which is preliminary data.</text>
</comment>
<dbReference type="EMBL" id="MVDD01000016">
    <property type="protein sequence ID" value="PKQ61216.1"/>
    <property type="molecule type" value="Genomic_DNA"/>
</dbReference>
<dbReference type="Proteomes" id="UP000233535">
    <property type="component" value="Unassembled WGS sequence"/>
</dbReference>
<feature type="transmembrane region" description="Helical" evidence="11">
    <location>
        <begin position="328"/>
        <end position="350"/>
    </location>
</feature>
<feature type="transmembrane region" description="Helical" evidence="11">
    <location>
        <begin position="181"/>
        <end position="200"/>
    </location>
</feature>
<evidence type="ECO:0000313" key="14">
    <source>
        <dbReference type="Proteomes" id="UP000233535"/>
    </source>
</evidence>
<keyword evidence="14" id="KW-1185">Reference proteome</keyword>
<name>A0A2N3HT45_9BACT</name>
<keyword evidence="5 11" id="KW-1133">Transmembrane helix</keyword>
<dbReference type="PANTHER" id="PTHR43269">
    <property type="entry name" value="SODIUM/PROTON ANTIPORTER 1-RELATED"/>
    <property type="match status" value="1"/>
</dbReference>
<keyword evidence="9" id="KW-0739">Sodium transport</keyword>
<evidence type="ECO:0000256" key="2">
    <source>
        <dbReference type="ARBA" id="ARBA00022448"/>
    </source>
</evidence>
<dbReference type="GO" id="GO:0016020">
    <property type="term" value="C:membrane"/>
    <property type="evidence" value="ECO:0007669"/>
    <property type="project" value="UniProtKB-SubCell"/>
</dbReference>
<reference evidence="13 14" key="1">
    <citation type="journal article" date="2017" name="Front. Microbiol.">
        <title>Labilibaculum manganireducens gen. nov., sp. nov. and Labilibaculum filiforme sp. nov., Novel Bacteroidetes Isolated from Subsurface Sediments of the Baltic Sea.</title>
        <authorList>
            <person name="Vandieken V."/>
            <person name="Marshall I.P."/>
            <person name="Niemann H."/>
            <person name="Engelen B."/>
            <person name="Cypionka H."/>
        </authorList>
    </citation>
    <scope>NUCLEOTIDE SEQUENCE [LARGE SCALE GENOMIC DNA]</scope>
    <source>
        <strain evidence="13 14">59.16B</strain>
    </source>
</reference>
<evidence type="ECO:0000259" key="12">
    <source>
        <dbReference type="Pfam" id="PF03600"/>
    </source>
</evidence>
<evidence type="ECO:0000256" key="8">
    <source>
        <dbReference type="ARBA" id="ARBA00023136"/>
    </source>
</evidence>
<feature type="transmembrane region" description="Helical" evidence="11">
    <location>
        <begin position="285"/>
        <end position="308"/>
    </location>
</feature>
<dbReference type="InterPro" id="IPR045016">
    <property type="entry name" value="NhaD-like"/>
</dbReference>
<feature type="domain" description="Citrate transporter-like" evidence="12">
    <location>
        <begin position="13"/>
        <end position="343"/>
    </location>
</feature>
<comment type="subcellular location">
    <subcellularLocation>
        <location evidence="1">Membrane</location>
        <topology evidence="1">Multi-pass membrane protein</topology>
    </subcellularLocation>
</comment>
<feature type="transmembrane region" description="Helical" evidence="11">
    <location>
        <begin position="27"/>
        <end position="44"/>
    </location>
</feature>
<protein>
    <submittedName>
        <fullName evidence="13">Sodium:proton antiporter</fullName>
    </submittedName>
</protein>
<gene>
    <name evidence="13" type="ORF">BZG02_16410</name>
</gene>
<feature type="transmembrane region" description="Helical" evidence="11">
    <location>
        <begin position="139"/>
        <end position="158"/>
    </location>
</feature>
<feature type="transmembrane region" description="Helical" evidence="11">
    <location>
        <begin position="99"/>
        <end position="127"/>
    </location>
</feature>
<accession>A0A2N3HT45</accession>
<feature type="transmembrane region" description="Helical" evidence="11">
    <location>
        <begin position="399"/>
        <end position="417"/>
    </location>
</feature>
<evidence type="ECO:0000256" key="9">
    <source>
        <dbReference type="ARBA" id="ARBA00023201"/>
    </source>
</evidence>
<evidence type="ECO:0000313" key="13">
    <source>
        <dbReference type="EMBL" id="PKQ61216.1"/>
    </source>
</evidence>
<evidence type="ECO:0000256" key="11">
    <source>
        <dbReference type="SAM" id="Phobius"/>
    </source>
</evidence>
<feature type="transmembrane region" description="Helical" evidence="11">
    <location>
        <begin position="244"/>
        <end position="264"/>
    </location>
</feature>
<dbReference type="AlphaFoldDB" id="A0A2N3HT45"/>
<keyword evidence="6" id="KW-0915">Sodium</keyword>
<keyword evidence="4 11" id="KW-0812">Transmembrane</keyword>
<evidence type="ECO:0000256" key="5">
    <source>
        <dbReference type="ARBA" id="ARBA00022989"/>
    </source>
</evidence>
<evidence type="ECO:0000256" key="6">
    <source>
        <dbReference type="ARBA" id="ARBA00023053"/>
    </source>
</evidence>
<feature type="transmembrane region" description="Helical" evidence="11">
    <location>
        <begin position="56"/>
        <end position="79"/>
    </location>
</feature>
<keyword evidence="2" id="KW-0813">Transport</keyword>
<dbReference type="Pfam" id="PF03600">
    <property type="entry name" value="CitMHS"/>
    <property type="match status" value="1"/>
</dbReference>
<keyword evidence="7" id="KW-0406">Ion transport</keyword>
<evidence type="ECO:0000256" key="1">
    <source>
        <dbReference type="ARBA" id="ARBA00004141"/>
    </source>
</evidence>
<evidence type="ECO:0000256" key="7">
    <source>
        <dbReference type="ARBA" id="ARBA00023065"/>
    </source>
</evidence>
<feature type="transmembrane region" description="Helical" evidence="11">
    <location>
        <begin position="362"/>
        <end position="387"/>
    </location>
</feature>
<dbReference type="NCBIfam" id="NF038006">
    <property type="entry name" value="NhaD_1"/>
    <property type="match status" value="1"/>
</dbReference>
<evidence type="ECO:0000256" key="4">
    <source>
        <dbReference type="ARBA" id="ARBA00022692"/>
    </source>
</evidence>
<evidence type="ECO:0000256" key="10">
    <source>
        <dbReference type="ARBA" id="ARBA00025753"/>
    </source>
</evidence>
<organism evidence="13 14">
    <name type="scientific">Labilibaculum filiforme</name>
    <dbReference type="NCBI Taxonomy" id="1940526"/>
    <lineage>
        <taxon>Bacteria</taxon>
        <taxon>Pseudomonadati</taxon>
        <taxon>Bacteroidota</taxon>
        <taxon>Bacteroidia</taxon>
        <taxon>Marinilabiliales</taxon>
        <taxon>Marinifilaceae</taxon>
        <taxon>Labilibaculum</taxon>
    </lineage>
</organism>
<dbReference type="PANTHER" id="PTHR43269:SF2">
    <property type="entry name" value="SODIUM_PROTON ANTIPORTER 1-RELATED"/>
    <property type="match status" value="1"/>
</dbReference>
<keyword evidence="3" id="KW-0050">Antiport</keyword>
<proteinExistence type="inferred from homology"/>
<evidence type="ECO:0000256" key="3">
    <source>
        <dbReference type="ARBA" id="ARBA00022449"/>
    </source>
</evidence>
<dbReference type="InterPro" id="IPR004680">
    <property type="entry name" value="Cit_transptr-like_dom"/>
</dbReference>
<dbReference type="OrthoDB" id="9772058at2"/>
<dbReference type="RefSeq" id="WP_101262743.1">
    <property type="nucleotide sequence ID" value="NZ_MVDD01000016.1"/>
</dbReference>
<comment type="similarity">
    <text evidence="10">Belongs to the NhaD Na(+)/H(+) (TC 2.A.62) antiporter family.</text>
</comment>
<dbReference type="GO" id="GO:0006814">
    <property type="term" value="P:sodium ion transport"/>
    <property type="evidence" value="ECO:0007669"/>
    <property type="project" value="UniProtKB-KW"/>
</dbReference>
<keyword evidence="8 11" id="KW-0472">Membrane</keyword>
<sequence>MNTIILIAFSIGYALIALESKVKINKAAIALLTGGVIWTTYVLFQSDSEAIVHQLVEHIGSISQILFFLIGAMTIVELIDSYSGFDVITKQITTKNKRTLLIILSFITFFLSAVLDNLTTTIVMVTLIRKLLHEKHERLMFIGMIVIAANAGGAWTPIGDVTTTMLWIGGQITTVNIMHKLFLPSLISMLIPLFLISQMVKGSFQQMDQPSHESHILNHEKNIVFFIGIAALIFVPIFKSITHLPPFMGILIGLSILWIVTELLNKDKAYEHKITVTNALRKIDIPSVLFFLGILMAVAALESTGLLANLATALSKSVGNLTTIAMSLGILSSIIDNVPLVAASMGMYDLHTFPTNHYFWELIAYCAGTGGSILIIGSAAGVAAMGIEKIDFFWYLKKISWVALIGYFAGALTYILLF</sequence>